<keyword evidence="2" id="KW-1185">Reference proteome</keyword>
<protein>
    <submittedName>
        <fullName evidence="1">Histidine kinase</fullName>
    </submittedName>
</protein>
<evidence type="ECO:0000313" key="1">
    <source>
        <dbReference type="EMBL" id="SAK60120.1"/>
    </source>
</evidence>
<dbReference type="Proteomes" id="UP000054870">
    <property type="component" value="Unassembled WGS sequence"/>
</dbReference>
<dbReference type="EMBL" id="FCOF02000009">
    <property type="protein sequence ID" value="SAK60120.1"/>
    <property type="molecule type" value="Genomic_DNA"/>
</dbReference>
<dbReference type="OrthoDB" id="9812260at2"/>
<keyword evidence="1" id="KW-0418">Kinase</keyword>
<dbReference type="AlphaFoldDB" id="A0A158AR38"/>
<sequence>MPNDLRRAAAQFMPASVPEDDADMFDLAPVYLWLEDFSAVREQFERWRAAGVADLRAFLAENPERVAECSSRIRVVTVNRRTLSLFHAKDVDHLVQHLDRVFRDDMLATHVDELEQLWSGKTRFVSQTVNYTLEGKRLDVLLKAVILPGHEASWEPRARRESAHAAHVRRAGVAVIDSIRQLLEVNKVNSQFYSGMPLSFAMGAATAHEGERLEPMLQRADAAMYAEKRAHYNGTSA</sequence>
<evidence type="ECO:0000313" key="2">
    <source>
        <dbReference type="Proteomes" id="UP000054870"/>
    </source>
</evidence>
<reference evidence="1" key="1">
    <citation type="submission" date="2016-01" db="EMBL/GenBank/DDBJ databases">
        <authorList>
            <person name="Peeters C."/>
        </authorList>
    </citation>
    <scope>NUCLEOTIDE SEQUENCE [LARGE SCALE GENOMIC DNA]</scope>
    <source>
        <strain evidence="1">LMG 29318</strain>
    </source>
</reference>
<dbReference type="InterPro" id="IPR043128">
    <property type="entry name" value="Rev_trsase/Diguanyl_cyclase"/>
</dbReference>
<dbReference type="Gene3D" id="3.30.70.270">
    <property type="match status" value="1"/>
</dbReference>
<dbReference type="GO" id="GO:0016301">
    <property type="term" value="F:kinase activity"/>
    <property type="evidence" value="ECO:0007669"/>
    <property type="project" value="UniProtKB-KW"/>
</dbReference>
<comment type="caution">
    <text evidence="1">The sequence shown here is derived from an EMBL/GenBank/DDBJ whole genome shotgun (WGS) entry which is preliminary data.</text>
</comment>
<keyword evidence="1" id="KW-0808">Transferase</keyword>
<organism evidence="1 2">
    <name type="scientific">Caballeronia catudaia</name>
    <dbReference type="NCBI Taxonomy" id="1777136"/>
    <lineage>
        <taxon>Bacteria</taxon>
        <taxon>Pseudomonadati</taxon>
        <taxon>Pseudomonadota</taxon>
        <taxon>Betaproteobacteria</taxon>
        <taxon>Burkholderiales</taxon>
        <taxon>Burkholderiaceae</taxon>
        <taxon>Caballeronia</taxon>
    </lineage>
</organism>
<gene>
    <name evidence="1" type="ORF">AWB75_02503</name>
</gene>
<accession>A0A158AR38</accession>
<proteinExistence type="predicted"/>
<name>A0A158AR38_9BURK</name>